<proteinExistence type="predicted"/>
<protein>
    <submittedName>
        <fullName evidence="1">Uncharacterized protein</fullName>
    </submittedName>
</protein>
<feature type="non-terminal residue" evidence="1">
    <location>
        <position position="32"/>
    </location>
</feature>
<dbReference type="EMBL" id="BARV01011940">
    <property type="protein sequence ID" value="GAI13926.1"/>
    <property type="molecule type" value="Genomic_DNA"/>
</dbReference>
<accession>X1M751</accession>
<organism evidence="1">
    <name type="scientific">marine sediment metagenome</name>
    <dbReference type="NCBI Taxonomy" id="412755"/>
    <lineage>
        <taxon>unclassified sequences</taxon>
        <taxon>metagenomes</taxon>
        <taxon>ecological metagenomes</taxon>
    </lineage>
</organism>
<evidence type="ECO:0000313" key="1">
    <source>
        <dbReference type="EMBL" id="GAI13926.1"/>
    </source>
</evidence>
<name>X1M751_9ZZZZ</name>
<sequence>MARSKFIREANARELSLKLNPRTWYLLVENTH</sequence>
<comment type="caution">
    <text evidence="1">The sequence shown here is derived from an EMBL/GenBank/DDBJ whole genome shotgun (WGS) entry which is preliminary data.</text>
</comment>
<reference evidence="1" key="1">
    <citation type="journal article" date="2014" name="Front. Microbiol.">
        <title>High frequency of phylogenetically diverse reductive dehalogenase-homologous genes in deep subseafloor sedimentary metagenomes.</title>
        <authorList>
            <person name="Kawai M."/>
            <person name="Futagami T."/>
            <person name="Toyoda A."/>
            <person name="Takaki Y."/>
            <person name="Nishi S."/>
            <person name="Hori S."/>
            <person name="Arai W."/>
            <person name="Tsubouchi T."/>
            <person name="Morono Y."/>
            <person name="Uchiyama I."/>
            <person name="Ito T."/>
            <person name="Fujiyama A."/>
            <person name="Inagaki F."/>
            <person name="Takami H."/>
        </authorList>
    </citation>
    <scope>NUCLEOTIDE SEQUENCE</scope>
    <source>
        <strain evidence="1">Expedition CK06-06</strain>
    </source>
</reference>
<gene>
    <name evidence="1" type="ORF">S06H3_22366</name>
</gene>
<dbReference type="AlphaFoldDB" id="X1M751"/>